<name>A0ABR6D3A2_9MICC</name>
<organism evidence="2 3">
    <name type="scientific">Micrococcus yunnanensis</name>
    <dbReference type="NCBI Taxonomy" id="566027"/>
    <lineage>
        <taxon>Bacteria</taxon>
        <taxon>Bacillati</taxon>
        <taxon>Actinomycetota</taxon>
        <taxon>Actinomycetes</taxon>
        <taxon>Micrococcales</taxon>
        <taxon>Micrococcaceae</taxon>
        <taxon>Micrococcus</taxon>
    </lineage>
</organism>
<dbReference type="RefSeq" id="WP_134377209.1">
    <property type="nucleotide sequence ID" value="NZ_JACJIK010000002.1"/>
</dbReference>
<evidence type="ECO:0000256" key="1">
    <source>
        <dbReference type="SAM" id="SignalP"/>
    </source>
</evidence>
<dbReference type="EMBL" id="JACJIK010000002">
    <property type="protein sequence ID" value="MBA9060584.1"/>
    <property type="molecule type" value="Genomic_DNA"/>
</dbReference>
<feature type="signal peptide" evidence="1">
    <location>
        <begin position="1"/>
        <end position="20"/>
    </location>
</feature>
<reference evidence="2 3" key="1">
    <citation type="submission" date="2020-08" db="EMBL/GenBank/DDBJ databases">
        <title>Sequencing the genomes of 1000 actinobacteria strains.</title>
        <authorList>
            <person name="Klenk H.-P."/>
        </authorList>
    </citation>
    <scope>NUCLEOTIDE SEQUENCE [LARGE SCALE GENOMIC DNA]</scope>
    <source>
        <strain evidence="2 3">DSM 21948</strain>
    </source>
</reference>
<feature type="chain" id="PRO_5047484092" description="ATP/GTP-binding protein" evidence="1">
    <location>
        <begin position="21"/>
        <end position="315"/>
    </location>
</feature>
<keyword evidence="3" id="KW-1185">Reference proteome</keyword>
<accession>A0ABR6D3A2</accession>
<comment type="caution">
    <text evidence="2">The sequence shown here is derived from an EMBL/GenBank/DDBJ whole genome shotgun (WGS) entry which is preliminary data.</text>
</comment>
<keyword evidence="1" id="KW-0732">Signal</keyword>
<proteinExistence type="predicted"/>
<dbReference type="GeneID" id="93364626"/>
<sequence length="315" mass="33484">MLTRNRWAAMAAAGVLTASALVGATGAAAQATGTTADGRCRAGSMGSSCLVEATVPGKGQNAQPVLGRDGKAPKRANFCEINEPLPGDSVPYRCDVNYDPVNDCVWVNMSPQPTPPAGKDPERGAWEQCNPSDGLTLGQPVKTRWMDSTQAGPGEIRQAAQTVVKEMQLKGIEIGMVPYPVAENGTGAVGLPAWMWVGNPDDPQAWGPYTVSKDVNGIAVQATARPVHVTWDMGDGTQVVCDGPGTVYEDRFGKQESPDCGHTYMKMSNPTYKVTAITTWSVEWTAQGQSGVIETLTRSSQDVRIGEFQSLNVRP</sequence>
<evidence type="ECO:0008006" key="4">
    <source>
        <dbReference type="Google" id="ProtNLM"/>
    </source>
</evidence>
<evidence type="ECO:0000313" key="2">
    <source>
        <dbReference type="EMBL" id="MBA9060584.1"/>
    </source>
</evidence>
<protein>
    <recommendedName>
        <fullName evidence="4">ATP/GTP-binding protein</fullName>
    </recommendedName>
</protein>
<dbReference type="Proteomes" id="UP000572670">
    <property type="component" value="Unassembled WGS sequence"/>
</dbReference>
<gene>
    <name evidence="2" type="ORF">HDA34_002348</name>
</gene>
<evidence type="ECO:0000313" key="3">
    <source>
        <dbReference type="Proteomes" id="UP000572670"/>
    </source>
</evidence>